<dbReference type="Gene3D" id="1.20.1280.50">
    <property type="match status" value="1"/>
</dbReference>
<feature type="coiled-coil region" evidence="2">
    <location>
        <begin position="932"/>
        <end position="959"/>
    </location>
</feature>
<dbReference type="SMART" id="SM00367">
    <property type="entry name" value="LRR_CC"/>
    <property type="match status" value="8"/>
</dbReference>
<proteinExistence type="predicted"/>
<dbReference type="InterPro" id="IPR010483">
    <property type="entry name" value="Alpha_2_MRAP_C"/>
</dbReference>
<dbReference type="InterPro" id="IPR032675">
    <property type="entry name" value="LRR_dom_sf"/>
</dbReference>
<sequence length="970" mass="112384">MILAKILNEVVDVNCSLIDFHKFPKLKSVHMSCIFVDNSIKGFLLLNLTTSHFKDLKQLRIKLNNSLLKFIARKWCNSLEPLDLNGCYNLPDDRIKQCCVLKDKLHDLNLANCYRLFNDELLQGLEEKTKLRSLDLSTIGGMTDEYICMLIQRFPNLSVLNLKIPEIVKGLSRLRKLNVNECTKLTALTINYAVKHTTTLRLNMQFISNFDAEENITNTLPNKFTKFPMDDDEIVLPVLPNEVWITIFTYLPFGDLQQANAVCKHWCELTRVPVLRRKSKLVITPYNLMDICKIIKCQLLFCKYLSCESVELRDLEVQENLVIVLEYLGSRIRQLKLNKSPVFSVLNDHLPELEELILTHLPRIQNGNNTISADLYKFPKLKSVHMSCANVTYYIKIHLLLNLTLVPCKNIERLSLELNSDQEDLIMYTLDMYAHSLRHVEIIVRSKPSTIVKWQEIFKKFTQLKVLKITGNCGYKWLKVALENLPKESRLQKIDLNGCLELNDDFMKFILNKWSQSVESLDLMVCHCLTDESIKQLKLVKDKLYHLNLAYCCRVTAQGLLKGIAESANDKMLNLNLSHITGLSEEFIFLLTERLPNLTSLNLENCREAVTDRSVNFIFSNLRHLRHLSLNDCVRITDDGLIGTEYSMSAVSSLKRLETLSLRGCRNISNRSLLKALKFQQLRRLTLGYCYKISSRGIEGLVEYCPALEELTITSCFMISDDCVLQIVLGLPRLRKLNVSNCVNLTMRSIDYVMTYCKTLRELCMNGIDALEVEQVQQKLLKQKPQILKVEFLLESLGSKVDNKHENAINEDEFDAFNMISNDPNGENEIETPQMSLKKYENQINQVRDQHRGIADHYDRLERLISTGPHSQDFIEPKVQGLWRTAQANNFTDNEFSSIKIKLHHFEARLLKLRHLLVEHALQKERYVNEKHQDKSQRFEDMEDNIKKQARKMENIQESIEKSIFKHAEL</sequence>
<dbReference type="STRING" id="67801.A0A1B0C687"/>
<name>A0A1B0C687_9MUSC</name>
<organism evidence="4 5">
    <name type="scientific">Glossina palpalis gambiensis</name>
    <dbReference type="NCBI Taxonomy" id="67801"/>
    <lineage>
        <taxon>Eukaryota</taxon>
        <taxon>Metazoa</taxon>
        <taxon>Ecdysozoa</taxon>
        <taxon>Arthropoda</taxon>
        <taxon>Hexapoda</taxon>
        <taxon>Insecta</taxon>
        <taxon>Pterygota</taxon>
        <taxon>Neoptera</taxon>
        <taxon>Endopterygota</taxon>
        <taxon>Diptera</taxon>
        <taxon>Brachycera</taxon>
        <taxon>Muscomorpha</taxon>
        <taxon>Hippoboscoidea</taxon>
        <taxon>Glossinidae</taxon>
        <taxon>Glossina</taxon>
    </lineage>
</organism>
<dbReference type="InterPro" id="IPR037999">
    <property type="entry name" value="RAP_D3"/>
</dbReference>
<evidence type="ECO:0000313" key="5">
    <source>
        <dbReference type="Proteomes" id="UP000092460"/>
    </source>
</evidence>
<dbReference type="EMBL" id="JXJN01026464">
    <property type="status" value="NOT_ANNOTATED_CDS"/>
    <property type="molecule type" value="Genomic_DNA"/>
</dbReference>
<dbReference type="AlphaFoldDB" id="A0A1B0C687"/>
<dbReference type="GO" id="GO:0019005">
    <property type="term" value="C:SCF ubiquitin ligase complex"/>
    <property type="evidence" value="ECO:0007669"/>
    <property type="project" value="TreeGrafter"/>
</dbReference>
<dbReference type="SUPFAM" id="SSF47045">
    <property type="entry name" value="RAP domain-like"/>
    <property type="match status" value="1"/>
</dbReference>
<dbReference type="PROSITE" id="PS50181">
    <property type="entry name" value="FBOX"/>
    <property type="match status" value="1"/>
</dbReference>
<dbReference type="GO" id="GO:0050750">
    <property type="term" value="F:low-density lipoprotein particle receptor binding"/>
    <property type="evidence" value="ECO:0007669"/>
    <property type="project" value="InterPro"/>
</dbReference>
<evidence type="ECO:0000313" key="4">
    <source>
        <dbReference type="EnsemblMetazoa" id="GPPI050263-PA"/>
    </source>
</evidence>
<dbReference type="GO" id="GO:0008201">
    <property type="term" value="F:heparin binding"/>
    <property type="evidence" value="ECO:0007669"/>
    <property type="project" value="InterPro"/>
</dbReference>
<dbReference type="Gene3D" id="1.20.81.10">
    <property type="entry name" value="RAP domain"/>
    <property type="match status" value="2"/>
</dbReference>
<evidence type="ECO:0000256" key="1">
    <source>
        <dbReference type="ARBA" id="ARBA00022786"/>
    </source>
</evidence>
<dbReference type="CDD" id="cd14808">
    <property type="entry name" value="RAP_D3"/>
    <property type="match status" value="1"/>
</dbReference>
<dbReference type="InterPro" id="IPR036744">
    <property type="entry name" value="RAP_sf"/>
</dbReference>
<dbReference type="SUPFAM" id="SSF81383">
    <property type="entry name" value="F-box domain"/>
    <property type="match status" value="1"/>
</dbReference>
<dbReference type="Pfam" id="PF06401">
    <property type="entry name" value="Alpha-2-MRAP_C"/>
    <property type="match status" value="1"/>
</dbReference>
<evidence type="ECO:0000256" key="2">
    <source>
        <dbReference type="SAM" id="Coils"/>
    </source>
</evidence>
<dbReference type="InterPro" id="IPR006553">
    <property type="entry name" value="Leu-rich_rpt_Cys-con_subtyp"/>
</dbReference>
<keyword evidence="5" id="KW-1185">Reference proteome</keyword>
<dbReference type="GO" id="GO:0031146">
    <property type="term" value="P:SCF-dependent proteasomal ubiquitin-dependent protein catabolic process"/>
    <property type="evidence" value="ECO:0007669"/>
    <property type="project" value="TreeGrafter"/>
</dbReference>
<dbReference type="Proteomes" id="UP000092460">
    <property type="component" value="Unassembled WGS sequence"/>
</dbReference>
<keyword evidence="2" id="KW-0175">Coiled coil</keyword>
<evidence type="ECO:0000259" key="3">
    <source>
        <dbReference type="PROSITE" id="PS50181"/>
    </source>
</evidence>
<dbReference type="InterPro" id="IPR001810">
    <property type="entry name" value="F-box_dom"/>
</dbReference>
<dbReference type="PANTHER" id="PTHR13318">
    <property type="entry name" value="PARTNER OF PAIRED, ISOFORM B-RELATED"/>
    <property type="match status" value="1"/>
</dbReference>
<dbReference type="CDD" id="cd09917">
    <property type="entry name" value="F-box_SF"/>
    <property type="match status" value="1"/>
</dbReference>
<reference evidence="4" key="2">
    <citation type="submission" date="2020-05" db="UniProtKB">
        <authorList>
            <consortium name="EnsemblMetazoa"/>
        </authorList>
    </citation>
    <scope>IDENTIFICATION</scope>
    <source>
        <strain evidence="4">IAEA</strain>
    </source>
</reference>
<dbReference type="Pfam" id="PF12937">
    <property type="entry name" value="F-box-like"/>
    <property type="match status" value="1"/>
</dbReference>
<dbReference type="EnsemblMetazoa" id="GPPI050263-RA">
    <property type="protein sequence ID" value="GPPI050263-PA"/>
    <property type="gene ID" value="GPPI050263"/>
</dbReference>
<protein>
    <recommendedName>
        <fullName evidence="3">F-box domain-containing protein</fullName>
    </recommendedName>
</protein>
<dbReference type="PANTHER" id="PTHR13318:SF95">
    <property type="entry name" value="F-BOX PROTEIN YLR352W"/>
    <property type="match status" value="1"/>
</dbReference>
<dbReference type="SMART" id="SM00256">
    <property type="entry name" value="FBOX"/>
    <property type="match status" value="1"/>
</dbReference>
<reference evidence="5" key="1">
    <citation type="submission" date="2015-01" db="EMBL/GenBank/DDBJ databases">
        <authorList>
            <person name="Aksoy S."/>
            <person name="Warren W."/>
            <person name="Wilson R.K."/>
        </authorList>
    </citation>
    <scope>NUCLEOTIDE SEQUENCE [LARGE SCALE GENOMIC DNA]</scope>
    <source>
        <strain evidence="5">IAEA</strain>
    </source>
</reference>
<keyword evidence="1" id="KW-0833">Ubl conjugation pathway</keyword>
<accession>A0A1B0C687</accession>
<dbReference type="InterPro" id="IPR036047">
    <property type="entry name" value="F-box-like_dom_sf"/>
</dbReference>
<dbReference type="VEuPathDB" id="VectorBase:GPPI050263"/>
<dbReference type="SUPFAM" id="SSF52047">
    <property type="entry name" value="RNI-like"/>
    <property type="match status" value="2"/>
</dbReference>
<dbReference type="GO" id="GO:0005783">
    <property type="term" value="C:endoplasmic reticulum"/>
    <property type="evidence" value="ECO:0007669"/>
    <property type="project" value="InterPro"/>
</dbReference>
<feature type="domain" description="F-box" evidence="3">
    <location>
        <begin position="233"/>
        <end position="279"/>
    </location>
</feature>
<dbReference type="Gene3D" id="3.80.10.10">
    <property type="entry name" value="Ribonuclease Inhibitor"/>
    <property type="match status" value="3"/>
</dbReference>